<dbReference type="AlphaFoldDB" id="A0AAD6T0G2"/>
<feature type="region of interest" description="Disordered" evidence="1">
    <location>
        <begin position="85"/>
        <end position="107"/>
    </location>
</feature>
<evidence type="ECO:0000313" key="3">
    <source>
        <dbReference type="Proteomes" id="UP001218188"/>
    </source>
</evidence>
<organism evidence="2 3">
    <name type="scientific">Mycena alexandri</name>
    <dbReference type="NCBI Taxonomy" id="1745969"/>
    <lineage>
        <taxon>Eukaryota</taxon>
        <taxon>Fungi</taxon>
        <taxon>Dikarya</taxon>
        <taxon>Basidiomycota</taxon>
        <taxon>Agaricomycotina</taxon>
        <taxon>Agaricomycetes</taxon>
        <taxon>Agaricomycetidae</taxon>
        <taxon>Agaricales</taxon>
        <taxon>Marasmiineae</taxon>
        <taxon>Mycenaceae</taxon>
        <taxon>Mycena</taxon>
    </lineage>
</organism>
<evidence type="ECO:0000313" key="2">
    <source>
        <dbReference type="EMBL" id="KAJ7037411.1"/>
    </source>
</evidence>
<reference evidence="2" key="1">
    <citation type="submission" date="2023-03" db="EMBL/GenBank/DDBJ databases">
        <title>Massive genome expansion in bonnet fungi (Mycena s.s.) driven by repeated elements and novel gene families across ecological guilds.</title>
        <authorList>
            <consortium name="Lawrence Berkeley National Laboratory"/>
            <person name="Harder C.B."/>
            <person name="Miyauchi S."/>
            <person name="Viragh M."/>
            <person name="Kuo A."/>
            <person name="Thoen E."/>
            <person name="Andreopoulos B."/>
            <person name="Lu D."/>
            <person name="Skrede I."/>
            <person name="Drula E."/>
            <person name="Henrissat B."/>
            <person name="Morin E."/>
            <person name="Kohler A."/>
            <person name="Barry K."/>
            <person name="LaButti K."/>
            <person name="Morin E."/>
            <person name="Salamov A."/>
            <person name="Lipzen A."/>
            <person name="Mereny Z."/>
            <person name="Hegedus B."/>
            <person name="Baldrian P."/>
            <person name="Stursova M."/>
            <person name="Weitz H."/>
            <person name="Taylor A."/>
            <person name="Grigoriev I.V."/>
            <person name="Nagy L.G."/>
            <person name="Martin F."/>
            <person name="Kauserud H."/>
        </authorList>
    </citation>
    <scope>NUCLEOTIDE SEQUENCE</scope>
    <source>
        <strain evidence="2">CBHHK200</strain>
    </source>
</reference>
<accession>A0AAD6T0G2</accession>
<gene>
    <name evidence="2" type="ORF">C8F04DRAFT_1092361</name>
</gene>
<proteinExistence type="predicted"/>
<keyword evidence="3" id="KW-1185">Reference proteome</keyword>
<sequence>MTSDADRLRIAIALTALEFKPANQTCASYVLHLRSIFQPSTPLAPATDGSWRTHALALEEDLAKLKKKYEAEQIKTLVGVAAPVSDGAPSGSQSVKRKTKKKPNDKRTDAVDLEAILEDINGRPEFACVPMSDSLFSSFSAFQQLTSTLWSSDDAVTAAQRSLLLSTTTRTLNAAASVLHPILNSTEIPASSHASTLQTLAVLVNHLVTSSLPFLLRKRKRGTNQPATVFSLLKKLLDVMLSSTLNPLVESFFPLSRHYLTLLFPPTPSKTMLPVDLRPAVLQFFQSTFSPLVSASSAYEANLRATVALTVLRQLENLFPPRQADNTRLPWTHDNRVNGLVRKDVFWYLCTVLHIVFTLSKGRLTSESALGAVSERQIVDAFTRIVNRCKRRTTGPCNDENPNSDSDAGAIQLATPDLDVIDQVCYEMLLGVMERYWRWSGEVQHNLVL</sequence>
<evidence type="ECO:0000256" key="1">
    <source>
        <dbReference type="SAM" id="MobiDB-lite"/>
    </source>
</evidence>
<name>A0AAD6T0G2_9AGAR</name>
<protein>
    <submittedName>
        <fullName evidence="2">Uncharacterized protein</fullName>
    </submittedName>
</protein>
<dbReference type="Proteomes" id="UP001218188">
    <property type="component" value="Unassembled WGS sequence"/>
</dbReference>
<comment type="caution">
    <text evidence="2">The sequence shown here is derived from an EMBL/GenBank/DDBJ whole genome shotgun (WGS) entry which is preliminary data.</text>
</comment>
<dbReference type="EMBL" id="JARJCM010000037">
    <property type="protein sequence ID" value="KAJ7037411.1"/>
    <property type="molecule type" value="Genomic_DNA"/>
</dbReference>
<feature type="compositionally biased region" description="Basic residues" evidence="1">
    <location>
        <begin position="95"/>
        <end position="104"/>
    </location>
</feature>